<reference evidence="1 2" key="1">
    <citation type="submission" date="2024-06" db="EMBL/GenBank/DDBJ databases">
        <authorList>
            <person name="Kraege A."/>
            <person name="Thomma B."/>
        </authorList>
    </citation>
    <scope>NUCLEOTIDE SEQUENCE [LARGE SCALE GENOMIC DNA]</scope>
</reference>
<sequence length="220" mass="24096">MEQDTVARIFASAAEHHGKIAASELVELLQEEAQRKAAPVSLGSLDKQRWLEMQSDAALGGVIAETFPETESPSVPKYLWDDSGNCGRPIDHLREIIPTGSGETEWVDAAQDYPELLSGQMLGYNITGATTNVLAAERSAALTDLDDEWHAMWLDGSTIYQHPFASRAPAVGFIRALLAGRFETSAPISQTSFAKRRQIDDRLCVDFAAAYAERVEALRC</sequence>
<comment type="caution">
    <text evidence="1">The sequence shown here is derived from an EMBL/GenBank/DDBJ whole genome shotgun (WGS) entry which is preliminary data.</text>
</comment>
<evidence type="ECO:0000313" key="2">
    <source>
        <dbReference type="Proteomes" id="UP001497392"/>
    </source>
</evidence>
<organism evidence="1 2">
    <name type="scientific">Coccomyxa viridis</name>
    <dbReference type="NCBI Taxonomy" id="1274662"/>
    <lineage>
        <taxon>Eukaryota</taxon>
        <taxon>Viridiplantae</taxon>
        <taxon>Chlorophyta</taxon>
        <taxon>core chlorophytes</taxon>
        <taxon>Trebouxiophyceae</taxon>
        <taxon>Trebouxiophyceae incertae sedis</taxon>
        <taxon>Coccomyxaceae</taxon>
        <taxon>Coccomyxa</taxon>
    </lineage>
</organism>
<name>A0ABP1GH26_9CHLO</name>
<keyword evidence="2" id="KW-1185">Reference proteome</keyword>
<protein>
    <submittedName>
        <fullName evidence="1">G13280 protein</fullName>
    </submittedName>
</protein>
<evidence type="ECO:0000313" key="1">
    <source>
        <dbReference type="EMBL" id="CAL5229869.1"/>
    </source>
</evidence>
<proteinExistence type="predicted"/>
<dbReference type="EMBL" id="CAXHTA020000021">
    <property type="protein sequence ID" value="CAL5229869.1"/>
    <property type="molecule type" value="Genomic_DNA"/>
</dbReference>
<accession>A0ABP1GH26</accession>
<dbReference type="Proteomes" id="UP001497392">
    <property type="component" value="Unassembled WGS sequence"/>
</dbReference>
<gene>
    <name evidence="1" type="primary">g13280</name>
    <name evidence="1" type="ORF">VP750_LOCUS11775</name>
</gene>